<dbReference type="Proteomes" id="UP001482620">
    <property type="component" value="Unassembled WGS sequence"/>
</dbReference>
<evidence type="ECO:0000313" key="2">
    <source>
        <dbReference type="Proteomes" id="UP001482620"/>
    </source>
</evidence>
<dbReference type="EMBL" id="JAHRIQ010106892">
    <property type="protein sequence ID" value="MEQ2256334.1"/>
    <property type="molecule type" value="Genomic_DNA"/>
</dbReference>
<comment type="caution">
    <text evidence="1">The sequence shown here is derived from an EMBL/GenBank/DDBJ whole genome shotgun (WGS) entry which is preliminary data.</text>
</comment>
<keyword evidence="2" id="KW-1185">Reference proteome</keyword>
<accession>A0ABV0VH14</accession>
<name>A0ABV0VH14_9TELE</name>
<gene>
    <name evidence="1" type="ORF">ILYODFUR_023180</name>
</gene>
<sequence length="105" mass="11857">MSSPQPQREFVSDQLIPGDEEFEEVIVKSEEEIDDQPSLLDFTRRGIKMGASMLKFCAFSLYSEVVFSRFSLKVGARVATPRSASNMAARKNIIVKVACMKYSHF</sequence>
<protein>
    <submittedName>
        <fullName evidence="1">Uncharacterized protein</fullName>
    </submittedName>
</protein>
<evidence type="ECO:0000313" key="1">
    <source>
        <dbReference type="EMBL" id="MEQ2256334.1"/>
    </source>
</evidence>
<reference evidence="1 2" key="1">
    <citation type="submission" date="2021-06" db="EMBL/GenBank/DDBJ databases">
        <authorList>
            <person name="Palmer J.M."/>
        </authorList>
    </citation>
    <scope>NUCLEOTIDE SEQUENCE [LARGE SCALE GENOMIC DNA]</scope>
    <source>
        <strain evidence="2">if_2019</strain>
        <tissue evidence="1">Muscle</tissue>
    </source>
</reference>
<proteinExistence type="predicted"/>
<organism evidence="1 2">
    <name type="scientific">Ilyodon furcidens</name>
    <name type="common">goldbreast splitfin</name>
    <dbReference type="NCBI Taxonomy" id="33524"/>
    <lineage>
        <taxon>Eukaryota</taxon>
        <taxon>Metazoa</taxon>
        <taxon>Chordata</taxon>
        <taxon>Craniata</taxon>
        <taxon>Vertebrata</taxon>
        <taxon>Euteleostomi</taxon>
        <taxon>Actinopterygii</taxon>
        <taxon>Neopterygii</taxon>
        <taxon>Teleostei</taxon>
        <taxon>Neoteleostei</taxon>
        <taxon>Acanthomorphata</taxon>
        <taxon>Ovalentaria</taxon>
        <taxon>Atherinomorphae</taxon>
        <taxon>Cyprinodontiformes</taxon>
        <taxon>Goodeidae</taxon>
        <taxon>Ilyodon</taxon>
    </lineage>
</organism>